<accession>A0ABD5XKZ8</accession>
<dbReference type="InterPro" id="IPR012951">
    <property type="entry name" value="BBE"/>
</dbReference>
<sequence length="28" mass="3388">MYAANYDWLRETKRRWDPDGVFSPSGRL</sequence>
<evidence type="ECO:0000259" key="1">
    <source>
        <dbReference type="Pfam" id="PF08031"/>
    </source>
</evidence>
<dbReference type="Pfam" id="PF08031">
    <property type="entry name" value="BBE"/>
    <property type="match status" value="1"/>
</dbReference>
<keyword evidence="3" id="KW-1185">Reference proteome</keyword>
<organism evidence="2 3">
    <name type="scientific">Halobaculum litoreum</name>
    <dbReference type="NCBI Taxonomy" id="3031998"/>
    <lineage>
        <taxon>Archaea</taxon>
        <taxon>Methanobacteriati</taxon>
        <taxon>Methanobacteriota</taxon>
        <taxon>Stenosarchaea group</taxon>
        <taxon>Halobacteria</taxon>
        <taxon>Halobacteriales</taxon>
        <taxon>Haloferacaceae</taxon>
        <taxon>Halobaculum</taxon>
    </lineage>
</organism>
<reference evidence="2 3" key="1">
    <citation type="journal article" date="2019" name="Int. J. Syst. Evol. Microbiol.">
        <title>The Global Catalogue of Microorganisms (GCM) 10K type strain sequencing project: providing services to taxonomists for standard genome sequencing and annotation.</title>
        <authorList>
            <consortium name="The Broad Institute Genomics Platform"/>
            <consortium name="The Broad Institute Genome Sequencing Center for Infectious Disease"/>
            <person name="Wu L."/>
            <person name="Ma J."/>
        </authorList>
    </citation>
    <scope>NUCLEOTIDE SEQUENCE [LARGE SCALE GENOMIC DNA]</scope>
    <source>
        <strain evidence="2 3">DT92</strain>
    </source>
</reference>
<evidence type="ECO:0000313" key="2">
    <source>
        <dbReference type="EMBL" id="MFC7135749.1"/>
    </source>
</evidence>
<gene>
    <name evidence="2" type="ORF">ACFQRB_02355</name>
</gene>
<dbReference type="EMBL" id="JBHSZG010000001">
    <property type="protein sequence ID" value="MFC7135749.1"/>
    <property type="molecule type" value="Genomic_DNA"/>
</dbReference>
<proteinExistence type="predicted"/>
<evidence type="ECO:0000313" key="3">
    <source>
        <dbReference type="Proteomes" id="UP001596368"/>
    </source>
</evidence>
<name>A0ABD5XKZ8_9EURY</name>
<dbReference type="Proteomes" id="UP001596368">
    <property type="component" value="Unassembled WGS sequence"/>
</dbReference>
<comment type="caution">
    <text evidence="2">The sequence shown here is derived from an EMBL/GenBank/DDBJ whole genome shotgun (WGS) entry which is preliminary data.</text>
</comment>
<dbReference type="AlphaFoldDB" id="A0ABD5XKZ8"/>
<feature type="domain" description="Berberine/berberine-like" evidence="1">
    <location>
        <begin position="1"/>
        <end position="23"/>
    </location>
</feature>
<protein>
    <submittedName>
        <fullName evidence="2">BBE domain-containing protein</fullName>
    </submittedName>
</protein>